<sequence>MSDRRLERVLRSTLREAGENFERLRESTDEQLTEAREAYRVAKNARQLPEDEEGRARIVCRRFAERRAATLDDRYRPACFEAGHPDCEGCAEDVREGRIETW</sequence>
<dbReference type="GeneID" id="32893611"/>
<reference evidence="2" key="1">
    <citation type="submission" date="2017-02" db="EMBL/GenBank/DDBJ databases">
        <title>Natronthermophilus aegyptiacus gen. nov.,sp. nov., an aerobic, extremely halophilic alkalithermophilic archaeon isolated from the athalassohaline Wadi An Natrun, Egypt.</title>
        <authorList>
            <person name="Zhao B."/>
        </authorList>
    </citation>
    <scope>NUCLEOTIDE SEQUENCE [LARGE SCALE GENOMIC DNA]</scope>
    <source>
        <strain evidence="2">JW/NM-HA 15</strain>
    </source>
</reference>
<dbReference type="RefSeq" id="WP_086887721.1">
    <property type="nucleotide sequence ID" value="NZ_CP019893.1"/>
</dbReference>
<name>A0A2Z2HQG1_9EURY</name>
<dbReference type="OrthoDB" id="213643at2157"/>
<organism evidence="1 2">
    <name type="scientific">Natrarchaeobaculum aegyptiacum</name>
    <dbReference type="NCBI Taxonomy" id="745377"/>
    <lineage>
        <taxon>Archaea</taxon>
        <taxon>Methanobacteriati</taxon>
        <taxon>Methanobacteriota</taxon>
        <taxon>Stenosarchaea group</taxon>
        <taxon>Halobacteria</taxon>
        <taxon>Halobacteriales</taxon>
        <taxon>Natrialbaceae</taxon>
        <taxon>Natrarchaeobaculum</taxon>
    </lineage>
</organism>
<dbReference type="InterPro" id="IPR055517">
    <property type="entry name" value="DUF7091"/>
</dbReference>
<proteinExistence type="predicted"/>
<dbReference type="EMBL" id="CP019893">
    <property type="protein sequence ID" value="ARS89341.1"/>
    <property type="molecule type" value="Genomic_DNA"/>
</dbReference>
<keyword evidence="2" id="KW-1185">Reference proteome</keyword>
<accession>A0A2Z2HQG1</accession>
<evidence type="ECO:0000313" key="1">
    <source>
        <dbReference type="EMBL" id="ARS89341.1"/>
    </source>
</evidence>
<evidence type="ECO:0000313" key="2">
    <source>
        <dbReference type="Proteomes" id="UP000250088"/>
    </source>
</evidence>
<protein>
    <submittedName>
        <fullName evidence="1">Uncharacterized protein</fullName>
    </submittedName>
</protein>
<gene>
    <name evidence="1" type="ORF">B1756_05995</name>
</gene>
<dbReference type="AlphaFoldDB" id="A0A2Z2HQG1"/>
<dbReference type="Pfam" id="PF23367">
    <property type="entry name" value="DUF7091"/>
    <property type="match status" value="1"/>
</dbReference>
<dbReference type="Proteomes" id="UP000250088">
    <property type="component" value="Chromosome"/>
</dbReference>
<dbReference type="KEGG" id="naj:B1756_05995"/>